<dbReference type="Proteomes" id="UP000617628">
    <property type="component" value="Unassembled WGS sequence"/>
</dbReference>
<dbReference type="RefSeq" id="WP_200354306.1">
    <property type="nucleotide sequence ID" value="NZ_JAENIL010000006.1"/>
</dbReference>
<evidence type="ECO:0000313" key="2">
    <source>
        <dbReference type="Proteomes" id="UP000617628"/>
    </source>
</evidence>
<evidence type="ECO:0000313" key="1">
    <source>
        <dbReference type="EMBL" id="MBK1876089.1"/>
    </source>
</evidence>
<keyword evidence="2" id="KW-1185">Reference proteome</keyword>
<gene>
    <name evidence="1" type="ORF">JIN87_04370</name>
</gene>
<comment type="caution">
    <text evidence="1">The sequence shown here is derived from an EMBL/GenBank/DDBJ whole genome shotgun (WGS) entry which is preliminary data.</text>
</comment>
<reference evidence="1" key="1">
    <citation type="submission" date="2021-01" db="EMBL/GenBank/DDBJ databases">
        <title>Modified the classification status of verrucomicrobia.</title>
        <authorList>
            <person name="Feng X."/>
        </authorList>
    </citation>
    <scope>NUCLEOTIDE SEQUENCE</scope>
    <source>
        <strain evidence="1">KCTC 13126</strain>
    </source>
</reference>
<protein>
    <submittedName>
        <fullName evidence="1">Uncharacterized protein</fullName>
    </submittedName>
</protein>
<dbReference type="AlphaFoldDB" id="A0A934RVU2"/>
<dbReference type="EMBL" id="JAENIL010000006">
    <property type="protein sequence ID" value="MBK1876089.1"/>
    <property type="molecule type" value="Genomic_DNA"/>
</dbReference>
<organism evidence="1 2">
    <name type="scientific">Pelagicoccus mobilis</name>
    <dbReference type="NCBI Taxonomy" id="415221"/>
    <lineage>
        <taxon>Bacteria</taxon>
        <taxon>Pseudomonadati</taxon>
        <taxon>Verrucomicrobiota</taxon>
        <taxon>Opitutia</taxon>
        <taxon>Puniceicoccales</taxon>
        <taxon>Pelagicoccaceae</taxon>
        <taxon>Pelagicoccus</taxon>
    </lineage>
</organism>
<proteinExistence type="predicted"/>
<accession>A0A934RVU2</accession>
<name>A0A934RVU2_9BACT</name>
<sequence length="169" mass="19149">MGSKGFKFRLGGALLERIQDFAADKNIGDTDAIREILKIAFVFYSSQDLVTWTGVPPSSNELLLLEKSLENIKGSQSQILNLVDRVQPQSFEDMVRWREMMATVSKLRKTIEEELGLLRGYIRLDSDVWTREALLKLIAHVDSQDLDRKILRQLLELLTDGSPLKGSGE</sequence>